<dbReference type="HOGENOM" id="CLU_1480389_0_0_0"/>
<sequence>MKKLELPIHPKLETIFGYPGQAPRVVFYYDPHSGQLMYDDGLESGSANTWAYLLWAAHPSVKGLVNHTAQSASFFLLDRRERKMYTLTREETLEALKAERGAWQAAQPDPLTRLVASRSEHVFDASRSEHVFDASRSEHVFDASRSEHVFDASRSEHVFKDAQQLMAEFLLWLERCKAPMAA</sequence>
<dbReference type="STRING" id="526227.Mesil_2842"/>
<dbReference type="RefSeq" id="WP_013159218.1">
    <property type="nucleotide sequence ID" value="NC_014212.1"/>
</dbReference>
<accession>D7BCV1</accession>
<gene>
    <name evidence="1" type="ordered locus">Mesil_2842</name>
</gene>
<name>D7BCV1_ALLS1</name>
<organism evidence="1 2">
    <name type="scientific">Allomeiothermus silvanus (strain ATCC 700542 / DSM 9946 / NBRC 106475 / NCIMB 13440 / VI-R2)</name>
    <name type="common">Thermus silvanus</name>
    <dbReference type="NCBI Taxonomy" id="526227"/>
    <lineage>
        <taxon>Bacteria</taxon>
        <taxon>Thermotogati</taxon>
        <taxon>Deinococcota</taxon>
        <taxon>Deinococci</taxon>
        <taxon>Thermales</taxon>
        <taxon>Thermaceae</taxon>
        <taxon>Allomeiothermus</taxon>
    </lineage>
</organism>
<evidence type="ECO:0000313" key="1">
    <source>
        <dbReference type="EMBL" id="ADH64684.1"/>
    </source>
</evidence>
<proteinExistence type="predicted"/>
<dbReference type="OrthoDB" id="34368at2"/>
<dbReference type="KEGG" id="msv:Mesil_2842"/>
<reference evidence="1 2" key="1">
    <citation type="journal article" date="2010" name="Stand. Genomic Sci.">
        <title>Complete genome sequence of Meiothermus silvanus type strain (VI-R2).</title>
        <authorList>
            <person name="Sikorski J."/>
            <person name="Tindall B.J."/>
            <person name="Lowry S."/>
            <person name="Lucas S."/>
            <person name="Nolan M."/>
            <person name="Copeland A."/>
            <person name="Glavina Del Rio T."/>
            <person name="Tice H."/>
            <person name="Cheng J.F."/>
            <person name="Han C."/>
            <person name="Pitluck S."/>
            <person name="Liolios K."/>
            <person name="Ivanova N."/>
            <person name="Mavromatis K."/>
            <person name="Mikhailova N."/>
            <person name="Pati A."/>
            <person name="Goodwin L."/>
            <person name="Chen A."/>
            <person name="Palaniappan K."/>
            <person name="Land M."/>
            <person name="Hauser L."/>
            <person name="Chang Y.J."/>
            <person name="Jeffries C.D."/>
            <person name="Rohde M."/>
            <person name="Goker M."/>
            <person name="Woyke T."/>
            <person name="Bristow J."/>
            <person name="Eisen J.A."/>
            <person name="Markowitz V."/>
            <person name="Hugenholtz P."/>
            <person name="Kyrpides N.C."/>
            <person name="Klenk H.P."/>
            <person name="Lapidus A."/>
        </authorList>
    </citation>
    <scope>NUCLEOTIDE SEQUENCE [LARGE SCALE GENOMIC DNA]</scope>
    <source>
        <strain evidence="2">ATCC 700542 / DSM 9946 / VI-R2</strain>
    </source>
</reference>
<dbReference type="Proteomes" id="UP000001916">
    <property type="component" value="Chromosome"/>
</dbReference>
<keyword evidence="2" id="KW-1185">Reference proteome</keyword>
<evidence type="ECO:0000313" key="2">
    <source>
        <dbReference type="Proteomes" id="UP000001916"/>
    </source>
</evidence>
<protein>
    <submittedName>
        <fullName evidence="1">Uncharacterized protein</fullName>
    </submittedName>
</protein>
<dbReference type="eggNOG" id="ENOG5033BQ6">
    <property type="taxonomic scope" value="Bacteria"/>
</dbReference>
<dbReference type="AlphaFoldDB" id="D7BCV1"/>
<dbReference type="EMBL" id="CP002042">
    <property type="protein sequence ID" value="ADH64684.1"/>
    <property type="molecule type" value="Genomic_DNA"/>
</dbReference>